<dbReference type="EMBL" id="FQYR01000004">
    <property type="protein sequence ID" value="SHJ60381.1"/>
    <property type="molecule type" value="Genomic_DNA"/>
</dbReference>
<organism evidence="1 2">
    <name type="scientific">Rubritalea squalenifaciens DSM 18772</name>
    <dbReference type="NCBI Taxonomy" id="1123071"/>
    <lineage>
        <taxon>Bacteria</taxon>
        <taxon>Pseudomonadati</taxon>
        <taxon>Verrucomicrobiota</taxon>
        <taxon>Verrucomicrobiia</taxon>
        <taxon>Verrucomicrobiales</taxon>
        <taxon>Rubritaleaceae</taxon>
        <taxon>Rubritalea</taxon>
    </lineage>
</organism>
<dbReference type="AlphaFoldDB" id="A0A1M6KN84"/>
<proteinExistence type="predicted"/>
<dbReference type="STRING" id="1123071.SAMN02745181_2156"/>
<sequence>MASYTVRMVVLWPSREDQKLKYLYEERITIWQAESMDEAIELAEEEAKEYAESEGFELLDLFQAYWMFNEPLTVEQGMEVFSLLRESDLEASVYLDTFFDTHHERQGVYEDKEDSEV</sequence>
<evidence type="ECO:0008006" key="3">
    <source>
        <dbReference type="Google" id="ProtNLM"/>
    </source>
</evidence>
<keyword evidence="2" id="KW-1185">Reference proteome</keyword>
<reference evidence="1 2" key="1">
    <citation type="submission" date="2016-11" db="EMBL/GenBank/DDBJ databases">
        <authorList>
            <person name="Jaros S."/>
            <person name="Januszkiewicz K."/>
            <person name="Wedrychowicz H."/>
        </authorList>
    </citation>
    <scope>NUCLEOTIDE SEQUENCE [LARGE SCALE GENOMIC DNA]</scope>
    <source>
        <strain evidence="1 2">DSM 18772</strain>
    </source>
</reference>
<evidence type="ECO:0000313" key="1">
    <source>
        <dbReference type="EMBL" id="SHJ60381.1"/>
    </source>
</evidence>
<dbReference type="Proteomes" id="UP000184510">
    <property type="component" value="Unassembled WGS sequence"/>
</dbReference>
<dbReference type="RefSeq" id="WP_143183761.1">
    <property type="nucleotide sequence ID" value="NZ_FQYR01000004.1"/>
</dbReference>
<accession>A0A1M6KN84</accession>
<name>A0A1M6KN84_9BACT</name>
<dbReference type="OrthoDB" id="288858at2"/>
<evidence type="ECO:0000313" key="2">
    <source>
        <dbReference type="Proteomes" id="UP000184510"/>
    </source>
</evidence>
<protein>
    <recommendedName>
        <fullName evidence="3">DUF4288 domain-containing protein</fullName>
    </recommendedName>
</protein>
<dbReference type="InParanoid" id="A0A1M6KN84"/>
<gene>
    <name evidence="1" type="ORF">SAMN02745181_2156</name>
</gene>